<keyword evidence="5" id="KW-1185">Reference proteome</keyword>
<evidence type="ECO:0000313" key="5">
    <source>
        <dbReference type="Proteomes" id="UP000078561"/>
    </source>
</evidence>
<proteinExistence type="predicted"/>
<accession>A0A168PS86</accession>
<evidence type="ECO:0000256" key="2">
    <source>
        <dbReference type="SAM" id="Phobius"/>
    </source>
</evidence>
<keyword evidence="3" id="KW-0732">Signal</keyword>
<feature type="chain" id="PRO_5007899747" description="Mid2 domain-containing protein" evidence="3">
    <location>
        <begin position="21"/>
        <end position="398"/>
    </location>
</feature>
<dbReference type="InParanoid" id="A0A168PS86"/>
<feature type="compositionally biased region" description="Polar residues" evidence="1">
    <location>
        <begin position="342"/>
        <end position="358"/>
    </location>
</feature>
<name>A0A168PS86_ABSGL</name>
<protein>
    <recommendedName>
        <fullName evidence="6">Mid2 domain-containing protein</fullName>
    </recommendedName>
</protein>
<reference evidence="4" key="1">
    <citation type="submission" date="2016-04" db="EMBL/GenBank/DDBJ databases">
        <authorList>
            <person name="Evans L.H."/>
            <person name="Alamgir A."/>
            <person name="Owens N."/>
            <person name="Weber N.D."/>
            <person name="Virtaneva K."/>
            <person name="Barbian K."/>
            <person name="Babar A."/>
            <person name="Rosenke K."/>
        </authorList>
    </citation>
    <scope>NUCLEOTIDE SEQUENCE [LARGE SCALE GENOMIC DNA]</scope>
    <source>
        <strain evidence="4">CBS 101.48</strain>
    </source>
</reference>
<evidence type="ECO:0008006" key="6">
    <source>
        <dbReference type="Google" id="ProtNLM"/>
    </source>
</evidence>
<feature type="compositionally biased region" description="Basic and acidic residues" evidence="1">
    <location>
        <begin position="365"/>
        <end position="376"/>
    </location>
</feature>
<evidence type="ECO:0000256" key="3">
    <source>
        <dbReference type="SAM" id="SignalP"/>
    </source>
</evidence>
<feature type="signal peptide" evidence="3">
    <location>
        <begin position="1"/>
        <end position="20"/>
    </location>
</feature>
<dbReference type="Proteomes" id="UP000078561">
    <property type="component" value="Unassembled WGS sequence"/>
</dbReference>
<keyword evidence="2" id="KW-0472">Membrane</keyword>
<dbReference type="OrthoDB" id="2287905at2759"/>
<dbReference type="AlphaFoldDB" id="A0A168PS86"/>
<feature type="region of interest" description="Disordered" evidence="1">
    <location>
        <begin position="139"/>
        <end position="161"/>
    </location>
</feature>
<feature type="transmembrane region" description="Helical" evidence="2">
    <location>
        <begin position="166"/>
        <end position="188"/>
    </location>
</feature>
<keyword evidence="2" id="KW-0812">Transmembrane</keyword>
<feature type="compositionally biased region" description="Low complexity" evidence="1">
    <location>
        <begin position="317"/>
        <end position="334"/>
    </location>
</feature>
<feature type="compositionally biased region" description="Basic residues" evidence="1">
    <location>
        <begin position="383"/>
        <end position="398"/>
    </location>
</feature>
<sequence length="398" mass="43805">MHYPYLFLFSLLCLSHASNGLVFRLPTLNDGIHAGESNLIAWSDFGDITAVNVYLAHGTPTNYTILQVVGDNVPSSTNSMMYHLPSTLPNDSVFFMLEGNDSPKTIVTRSVYVEPAFSFPSIELPSGFPSISLPSGFPISFPTAQSSPPDPTNETHTHDDGPPIPMIVGIIVGVVGFLAIVLVTAILMKRRTIQRKRLALQLMQQRNEKPPHLPQKPMDINVNVAVQPAQDQQQHTEYNVNYQHEYNYNPQYQYDQQVNYDHTINQQQPPASPIGPGGFVTPTSPPPKYLIPTGSAVPPTLPFTTFPSHDNGRHAETSPVMASSSISTSSTVVYPPDPAYQKFTSNPNQHSMSFKTATTPPPMDNKPDDAMSDQHKPNAPPPHKPHSKSTRQKPHSKS</sequence>
<gene>
    <name evidence="4" type="primary">ABSGL_08701.1 scaffold 10421</name>
</gene>
<evidence type="ECO:0000313" key="4">
    <source>
        <dbReference type="EMBL" id="SAM02885.1"/>
    </source>
</evidence>
<evidence type="ECO:0000256" key="1">
    <source>
        <dbReference type="SAM" id="MobiDB-lite"/>
    </source>
</evidence>
<keyword evidence="2" id="KW-1133">Transmembrane helix</keyword>
<organism evidence="4">
    <name type="scientific">Absidia glauca</name>
    <name type="common">Pin mould</name>
    <dbReference type="NCBI Taxonomy" id="4829"/>
    <lineage>
        <taxon>Eukaryota</taxon>
        <taxon>Fungi</taxon>
        <taxon>Fungi incertae sedis</taxon>
        <taxon>Mucoromycota</taxon>
        <taxon>Mucoromycotina</taxon>
        <taxon>Mucoromycetes</taxon>
        <taxon>Mucorales</taxon>
        <taxon>Cunninghamellaceae</taxon>
        <taxon>Absidia</taxon>
    </lineage>
</organism>
<dbReference type="EMBL" id="LT554016">
    <property type="protein sequence ID" value="SAM02885.1"/>
    <property type="molecule type" value="Genomic_DNA"/>
</dbReference>
<feature type="region of interest" description="Disordered" evidence="1">
    <location>
        <begin position="265"/>
        <end position="398"/>
    </location>
</feature>